<comment type="caution">
    <text evidence="4">The sequence shown here is derived from an EMBL/GenBank/DDBJ whole genome shotgun (WGS) entry which is preliminary data.</text>
</comment>
<dbReference type="EMBL" id="RBAH01000014">
    <property type="protein sequence ID" value="RKN80657.1"/>
    <property type="molecule type" value="Genomic_DNA"/>
</dbReference>
<organism evidence="4 5">
    <name type="scientific">Paenibacillus ginsengarvi</name>
    <dbReference type="NCBI Taxonomy" id="400777"/>
    <lineage>
        <taxon>Bacteria</taxon>
        <taxon>Bacillati</taxon>
        <taxon>Bacillota</taxon>
        <taxon>Bacilli</taxon>
        <taxon>Bacillales</taxon>
        <taxon>Paenibacillaceae</taxon>
        <taxon>Paenibacillus</taxon>
    </lineage>
</organism>
<protein>
    <submittedName>
        <fullName evidence="4">Acetylxylan esterase</fullName>
    </submittedName>
</protein>
<feature type="active site" description="Charge relay system" evidence="1">
    <location>
        <position position="330"/>
    </location>
</feature>
<feature type="domain" description="Acetyl xylan esterase" evidence="3">
    <location>
        <begin position="41"/>
        <end position="336"/>
    </location>
</feature>
<sequence>MRFPPRNGRIFVSVTNVLSYDGGDSCTKGEDDKVNAIQSRLAALDAYKPEPYAPDDLDSFWRYTLDEFADKPLNGTRTLAEPLFPWMDVYDVRYEGFDDTPIAGWFLLPRMERGRQVPCIVTYHGYTGGRGYPERYAHWLLMGYAVFAVDVRGQKGHTGNRLASPHGMAKGWVSQGILDKTGSYYRAVAIDSVKAVEWAAMQPEVDPGRIVVEGASQGGGIALLTAALSGKPKLAVAGVPNLCHMDFGILNSTGSLTELADFVNEFPDKLDAVLHTLGYFDLLNLAPRIRIPVLVTVGLKDTVCMPETIYAAYNRMTCDKEIYPFPFMGHEHAGSRVRLTIDFVRRKLGEAAVHTDA</sequence>
<name>A0A3B0CA95_9BACL</name>
<dbReference type="GO" id="GO:0052689">
    <property type="term" value="F:carboxylic ester hydrolase activity"/>
    <property type="evidence" value="ECO:0007669"/>
    <property type="project" value="TreeGrafter"/>
</dbReference>
<dbReference type="Pfam" id="PF05448">
    <property type="entry name" value="AXE1"/>
    <property type="match status" value="1"/>
</dbReference>
<evidence type="ECO:0000313" key="5">
    <source>
        <dbReference type="Proteomes" id="UP000282311"/>
    </source>
</evidence>
<gene>
    <name evidence="4" type="ORF">D7M11_19445</name>
</gene>
<proteinExistence type="predicted"/>
<feature type="active site" description="Charge relay system" evidence="1">
    <location>
        <position position="301"/>
    </location>
</feature>
<dbReference type="InterPro" id="IPR039069">
    <property type="entry name" value="CE7"/>
</dbReference>
<dbReference type="InterPro" id="IPR008391">
    <property type="entry name" value="AXE1_dom"/>
</dbReference>
<evidence type="ECO:0000313" key="4">
    <source>
        <dbReference type="EMBL" id="RKN80657.1"/>
    </source>
</evidence>
<dbReference type="PANTHER" id="PTHR40111:SF1">
    <property type="entry name" value="CEPHALOSPORIN-C DEACETYLASE"/>
    <property type="match status" value="1"/>
</dbReference>
<feature type="binding site" evidence="2">
    <location>
        <position position="126"/>
    </location>
    <ligand>
        <name>substrate</name>
    </ligand>
</feature>
<evidence type="ECO:0000259" key="3">
    <source>
        <dbReference type="Pfam" id="PF05448"/>
    </source>
</evidence>
<reference evidence="4 5" key="1">
    <citation type="journal article" date="2007" name="Int. J. Syst. Evol. Microbiol.">
        <title>Paenibacillus ginsengarvi sp. nov., isolated from soil from ginseng cultivation.</title>
        <authorList>
            <person name="Yoon M.H."/>
            <person name="Ten L.N."/>
            <person name="Im W.T."/>
        </authorList>
    </citation>
    <scope>NUCLEOTIDE SEQUENCE [LARGE SCALE GENOMIC DNA]</scope>
    <source>
        <strain evidence="4 5">KCTC 13059</strain>
    </source>
</reference>
<evidence type="ECO:0000256" key="1">
    <source>
        <dbReference type="PIRSR" id="PIRSR639069-1"/>
    </source>
</evidence>
<dbReference type="PANTHER" id="PTHR40111">
    <property type="entry name" value="CEPHALOSPORIN-C DEACETYLASE"/>
    <property type="match status" value="1"/>
</dbReference>
<accession>A0A3B0CA95</accession>
<dbReference type="InterPro" id="IPR029058">
    <property type="entry name" value="AB_hydrolase_fold"/>
</dbReference>
<dbReference type="Gene3D" id="3.40.50.1820">
    <property type="entry name" value="alpha/beta hydrolase"/>
    <property type="match status" value="1"/>
</dbReference>
<dbReference type="SUPFAM" id="SSF53474">
    <property type="entry name" value="alpha/beta-Hydrolases"/>
    <property type="match status" value="1"/>
</dbReference>
<dbReference type="AlphaFoldDB" id="A0A3B0CA95"/>
<keyword evidence="5" id="KW-1185">Reference proteome</keyword>
<evidence type="ECO:0000256" key="2">
    <source>
        <dbReference type="PIRSR" id="PIRSR639069-2"/>
    </source>
</evidence>
<dbReference type="OrthoDB" id="9770528at2"/>
<dbReference type="Proteomes" id="UP000282311">
    <property type="component" value="Unassembled WGS sequence"/>
</dbReference>
<dbReference type="GO" id="GO:0005976">
    <property type="term" value="P:polysaccharide metabolic process"/>
    <property type="evidence" value="ECO:0007669"/>
    <property type="project" value="TreeGrafter"/>
</dbReference>
<feature type="active site" description="Nucleophile" evidence="1">
    <location>
        <position position="216"/>
    </location>
</feature>